<feature type="region of interest" description="Disordered" evidence="1">
    <location>
        <begin position="1"/>
        <end position="25"/>
    </location>
</feature>
<dbReference type="AlphaFoldDB" id="A0A565ASK1"/>
<evidence type="ECO:0000313" key="2">
    <source>
        <dbReference type="EMBL" id="VVA92371.1"/>
    </source>
</evidence>
<comment type="caution">
    <text evidence="2">The sequence shown here is derived from an EMBL/GenBank/DDBJ whole genome shotgun (WGS) entry which is preliminary data.</text>
</comment>
<protein>
    <submittedName>
        <fullName evidence="2">Uncharacterized protein</fullName>
    </submittedName>
</protein>
<keyword evidence="3" id="KW-1185">Reference proteome</keyword>
<organism evidence="2 3">
    <name type="scientific">Arabis nemorensis</name>
    <dbReference type="NCBI Taxonomy" id="586526"/>
    <lineage>
        <taxon>Eukaryota</taxon>
        <taxon>Viridiplantae</taxon>
        <taxon>Streptophyta</taxon>
        <taxon>Embryophyta</taxon>
        <taxon>Tracheophyta</taxon>
        <taxon>Spermatophyta</taxon>
        <taxon>Magnoliopsida</taxon>
        <taxon>eudicotyledons</taxon>
        <taxon>Gunneridae</taxon>
        <taxon>Pentapetalae</taxon>
        <taxon>rosids</taxon>
        <taxon>malvids</taxon>
        <taxon>Brassicales</taxon>
        <taxon>Brassicaceae</taxon>
        <taxon>Arabideae</taxon>
        <taxon>Arabis</taxon>
    </lineage>
</organism>
<feature type="region of interest" description="Disordered" evidence="1">
    <location>
        <begin position="55"/>
        <end position="85"/>
    </location>
</feature>
<name>A0A565ASK1_9BRAS</name>
<accession>A0A565ASK1</accession>
<sequence length="263" mass="28345">MAGHVKSRVVTPTKEDMPSRLSSVTPSKDWSYPYYRVVKENRHVSGSFSHVWSHAATRSTSQPLRESDGAIQQRNAAEAASSSSDHGGFDLLRRFVPLRSHASHSQDPSGVYSNTEFPVLLPSSADWNLTAGEISLFKDIATVHNVMMKSPTSTSHRPEPPALFPLGPREPLPPPEPPDLTLAQTSSKARPTPSPRSFVTFPVVIDFPSTGQILCYGMGLNTFSQPLISLSASPTEKSSPSSSLAISTSVEISSIGDGLIFST</sequence>
<gene>
    <name evidence="2" type="ORF">ANE_LOCUS2816</name>
</gene>
<dbReference type="Proteomes" id="UP000489600">
    <property type="component" value="Unassembled WGS sequence"/>
</dbReference>
<feature type="compositionally biased region" description="Pro residues" evidence="1">
    <location>
        <begin position="160"/>
        <end position="178"/>
    </location>
</feature>
<evidence type="ECO:0000256" key="1">
    <source>
        <dbReference type="SAM" id="MobiDB-lite"/>
    </source>
</evidence>
<feature type="region of interest" description="Disordered" evidence="1">
    <location>
        <begin position="149"/>
        <end position="194"/>
    </location>
</feature>
<reference evidence="2" key="1">
    <citation type="submission" date="2019-07" db="EMBL/GenBank/DDBJ databases">
        <authorList>
            <person name="Dittberner H."/>
        </authorList>
    </citation>
    <scope>NUCLEOTIDE SEQUENCE [LARGE SCALE GENOMIC DNA]</scope>
</reference>
<dbReference type="EMBL" id="CABITT030000001">
    <property type="protein sequence ID" value="VVA92371.1"/>
    <property type="molecule type" value="Genomic_DNA"/>
</dbReference>
<evidence type="ECO:0000313" key="3">
    <source>
        <dbReference type="Proteomes" id="UP000489600"/>
    </source>
</evidence>
<proteinExistence type="predicted"/>